<evidence type="ECO:0000259" key="2">
    <source>
        <dbReference type="SMART" id="SM00903"/>
    </source>
</evidence>
<comment type="caution">
    <text evidence="3">The sequence shown here is derived from an EMBL/GenBank/DDBJ whole genome shotgun (WGS) entry which is preliminary data.</text>
</comment>
<evidence type="ECO:0000256" key="1">
    <source>
        <dbReference type="ARBA" id="ARBA00023002"/>
    </source>
</evidence>
<sequence>MAALPAAVNIITTDGAAGRQGMTATAVCSVSDEPASLLVCINRSARIHDMLRDNGRFCVNVLAAGQDGVSGAFSTRGLSIDERLARAGSVIMLEDGQPALAEAQVALGCRVVQVIEAGTHSIFIGAVEQVVSGQGVGALAYYGRAYHHLGGAAPMADACA</sequence>
<dbReference type="SMART" id="SM00903">
    <property type="entry name" value="Flavin_Reduct"/>
    <property type="match status" value="1"/>
</dbReference>
<organism evidence="3 4">
    <name type="scientific">Novosphingobium pituita</name>
    <dbReference type="NCBI Taxonomy" id="3056842"/>
    <lineage>
        <taxon>Bacteria</taxon>
        <taxon>Pseudomonadati</taxon>
        <taxon>Pseudomonadota</taxon>
        <taxon>Alphaproteobacteria</taxon>
        <taxon>Sphingomonadales</taxon>
        <taxon>Sphingomonadaceae</taxon>
        <taxon>Novosphingobium</taxon>
    </lineage>
</organism>
<dbReference type="InterPro" id="IPR002563">
    <property type="entry name" value="Flavin_Rdtase-like_dom"/>
</dbReference>
<dbReference type="Pfam" id="PF01613">
    <property type="entry name" value="Flavin_Reduct"/>
    <property type="match status" value="1"/>
</dbReference>
<dbReference type="PANTHER" id="PTHR30466">
    <property type="entry name" value="FLAVIN REDUCTASE"/>
    <property type="match status" value="1"/>
</dbReference>
<accession>A0ABQ6P5X3</accession>
<keyword evidence="4" id="KW-1185">Reference proteome</keyword>
<dbReference type="Proteomes" id="UP001187221">
    <property type="component" value="Unassembled WGS sequence"/>
</dbReference>
<dbReference type="InterPro" id="IPR012349">
    <property type="entry name" value="Split_barrel_FMN-bd"/>
</dbReference>
<dbReference type="Gene3D" id="2.30.110.10">
    <property type="entry name" value="Electron Transport, Fmn-binding Protein, Chain A"/>
    <property type="match status" value="1"/>
</dbReference>
<keyword evidence="1" id="KW-0560">Oxidoreductase</keyword>
<name>A0ABQ6P5X3_9SPHN</name>
<evidence type="ECO:0000313" key="4">
    <source>
        <dbReference type="Proteomes" id="UP001187221"/>
    </source>
</evidence>
<reference evidence="3 4" key="1">
    <citation type="submission" date="2023-06" db="EMBL/GenBank/DDBJ databases">
        <title>Draft genome sequence of Novosphingobium sp. strain IK01.</title>
        <authorList>
            <person name="Hatamoto M."/>
            <person name="Ikarashi T."/>
            <person name="Yamaguchi T."/>
        </authorList>
    </citation>
    <scope>NUCLEOTIDE SEQUENCE [LARGE SCALE GENOMIC DNA]</scope>
    <source>
        <strain evidence="3 4">IK01</strain>
    </source>
</reference>
<protein>
    <submittedName>
        <fullName evidence="3">Pyrimidine utilization flavin reductase protein F</fullName>
    </submittedName>
</protein>
<feature type="domain" description="Flavin reductase like" evidence="2">
    <location>
        <begin position="1"/>
        <end position="148"/>
    </location>
</feature>
<dbReference type="SUPFAM" id="SSF50475">
    <property type="entry name" value="FMN-binding split barrel"/>
    <property type="match status" value="1"/>
</dbReference>
<gene>
    <name evidence="3" type="primary">rutF</name>
    <name evidence="3" type="ORF">NUTIK01_03080</name>
</gene>
<dbReference type="PANTHER" id="PTHR30466:SF1">
    <property type="entry name" value="FMN REDUCTASE (NADH) RUTF"/>
    <property type="match status" value="1"/>
</dbReference>
<evidence type="ECO:0000313" key="3">
    <source>
        <dbReference type="EMBL" id="GMM59531.1"/>
    </source>
</evidence>
<dbReference type="InterPro" id="IPR050268">
    <property type="entry name" value="NADH-dep_flavin_reductase"/>
</dbReference>
<proteinExistence type="predicted"/>
<dbReference type="EMBL" id="BTFW01000001">
    <property type="protein sequence ID" value="GMM59531.1"/>
    <property type="molecule type" value="Genomic_DNA"/>
</dbReference>
<dbReference type="RefSeq" id="WP_317973386.1">
    <property type="nucleotide sequence ID" value="NZ_BTFW01000001.1"/>
</dbReference>